<dbReference type="EMBL" id="CAXKWB010034862">
    <property type="protein sequence ID" value="CAL4145479.1"/>
    <property type="molecule type" value="Genomic_DNA"/>
</dbReference>
<dbReference type="Proteomes" id="UP001497623">
    <property type="component" value="Unassembled WGS sequence"/>
</dbReference>
<dbReference type="PANTHER" id="PTHR10824">
    <property type="entry name" value="ACYL-COENZYME A THIOESTERASE-RELATED"/>
    <property type="match status" value="1"/>
</dbReference>
<dbReference type="GO" id="GO:0006631">
    <property type="term" value="P:fatty acid metabolic process"/>
    <property type="evidence" value="ECO:0007669"/>
    <property type="project" value="TreeGrafter"/>
</dbReference>
<dbReference type="FunFam" id="3.40.50.1820:FF:000024">
    <property type="entry name" value="acyl-coenzyme A thioesterase 4"/>
    <property type="match status" value="1"/>
</dbReference>
<evidence type="ECO:0000313" key="2">
    <source>
        <dbReference type="EMBL" id="CAL4145479.1"/>
    </source>
</evidence>
<evidence type="ECO:0000259" key="1">
    <source>
        <dbReference type="Pfam" id="PF08840"/>
    </source>
</evidence>
<feature type="domain" description="BAAT/Acyl-CoA thioester hydrolase C-terminal" evidence="1">
    <location>
        <begin position="216"/>
        <end position="423"/>
    </location>
</feature>
<dbReference type="SUPFAM" id="SSF53474">
    <property type="entry name" value="alpha/beta-Hydrolases"/>
    <property type="match status" value="1"/>
</dbReference>
<organism evidence="2 3">
    <name type="scientific">Meganyctiphanes norvegica</name>
    <name type="common">Northern krill</name>
    <name type="synonym">Thysanopoda norvegica</name>
    <dbReference type="NCBI Taxonomy" id="48144"/>
    <lineage>
        <taxon>Eukaryota</taxon>
        <taxon>Metazoa</taxon>
        <taxon>Ecdysozoa</taxon>
        <taxon>Arthropoda</taxon>
        <taxon>Crustacea</taxon>
        <taxon>Multicrustacea</taxon>
        <taxon>Malacostraca</taxon>
        <taxon>Eumalacostraca</taxon>
        <taxon>Eucarida</taxon>
        <taxon>Euphausiacea</taxon>
        <taxon>Euphausiidae</taxon>
        <taxon>Meganyctiphanes</taxon>
    </lineage>
</organism>
<evidence type="ECO:0000313" key="3">
    <source>
        <dbReference type="Proteomes" id="UP001497623"/>
    </source>
</evidence>
<dbReference type="PANTHER" id="PTHR10824:SF4">
    <property type="entry name" value="ACYL-COENZYME A THIOESTERASE 1-LIKE"/>
    <property type="match status" value="1"/>
</dbReference>
<proteinExistence type="predicted"/>
<accession>A0AAV2RZ01</accession>
<gene>
    <name evidence="2" type="ORF">MNOR_LOCUS29713</name>
</gene>
<dbReference type="AlphaFoldDB" id="A0AAV2RZ01"/>
<dbReference type="GO" id="GO:0047617">
    <property type="term" value="F:fatty acyl-CoA hydrolase activity"/>
    <property type="evidence" value="ECO:0007669"/>
    <property type="project" value="TreeGrafter"/>
</dbReference>
<dbReference type="Pfam" id="PF08840">
    <property type="entry name" value="BAAT_C"/>
    <property type="match status" value="1"/>
</dbReference>
<dbReference type="InterPro" id="IPR029058">
    <property type="entry name" value="AB_hydrolase_fold"/>
</dbReference>
<sequence length="427" mass="47149">MRSPHSREGENKMIYYGDRIFPVCPFNRQVVIAVLEAFLFGCWKIACPNKIICIFTIYKISQTISLLPNRKMHWRGSFGNHAGLLANVATAADDQVPLKIMLRHKCPDGDRVEFNVQVGHVDVASACSSSNRILCSTSHVRHYMSPGVTRTLVTTGKLRAAFFEPPGDGPFPGVVDVFGSAGGLMESRAAQLASRGFAAIAVAYLNYQDIPNDGFIDFDYFREAVHYLLNHEKVLKSGVGCVGVSKGGDIVLSMATYIPEVRCAISINGCNAVIGVPTKIDSHTTIPAIPFNVDGIINKSDGSIEGRYALHDPAGYPECIVPIEQSDSEFLFLVSLDDKDMDSSYYADCAVNRLREAARKNFVMIKYPDTGHLLEPPYSPHCFSSYHRMMDSNLVWGGELKPHCEAQEHAWAASIDFLRKHLVTSHL</sequence>
<dbReference type="GO" id="GO:0006637">
    <property type="term" value="P:acyl-CoA metabolic process"/>
    <property type="evidence" value="ECO:0007669"/>
    <property type="project" value="TreeGrafter"/>
</dbReference>
<comment type="caution">
    <text evidence="2">The sequence shown here is derived from an EMBL/GenBank/DDBJ whole genome shotgun (WGS) entry which is preliminary data.</text>
</comment>
<dbReference type="Gene3D" id="3.40.50.1820">
    <property type="entry name" value="alpha/beta hydrolase"/>
    <property type="match status" value="1"/>
</dbReference>
<reference evidence="2 3" key="1">
    <citation type="submission" date="2024-05" db="EMBL/GenBank/DDBJ databases">
        <authorList>
            <person name="Wallberg A."/>
        </authorList>
    </citation>
    <scope>NUCLEOTIDE SEQUENCE [LARGE SCALE GENOMIC DNA]</scope>
</reference>
<keyword evidence="3" id="KW-1185">Reference proteome</keyword>
<protein>
    <recommendedName>
        <fullName evidence="1">BAAT/Acyl-CoA thioester hydrolase C-terminal domain-containing protein</fullName>
    </recommendedName>
</protein>
<name>A0AAV2RZ01_MEGNR</name>
<dbReference type="InterPro" id="IPR014940">
    <property type="entry name" value="BAAT_C"/>
</dbReference>